<reference evidence="1" key="1">
    <citation type="submission" date="2021-01" db="EMBL/GenBank/DDBJ databases">
        <title>Phytophthora aleatoria, a newly-described species from Pinus radiata is distinct from Phytophthora cactorum isolates based on comparative genomics.</title>
        <authorList>
            <person name="Mcdougal R."/>
            <person name="Panda P."/>
            <person name="Williams N."/>
            <person name="Studholme D.J."/>
        </authorList>
    </citation>
    <scope>NUCLEOTIDE SEQUENCE</scope>
    <source>
        <strain evidence="1">NZFS 4037</strain>
    </source>
</reference>
<dbReference type="Pfam" id="PF13637">
    <property type="entry name" value="Ank_4"/>
    <property type="match status" value="1"/>
</dbReference>
<gene>
    <name evidence="1" type="ORF">JG688_00008062</name>
</gene>
<accession>A0A8J5J568</accession>
<dbReference type="InterPro" id="IPR052050">
    <property type="entry name" value="SecEffector_AnkRepeat"/>
</dbReference>
<dbReference type="InterPro" id="IPR002110">
    <property type="entry name" value="Ankyrin_rpt"/>
</dbReference>
<keyword evidence="2" id="KW-1185">Reference proteome</keyword>
<dbReference type="AlphaFoldDB" id="A0A8J5J568"/>
<proteinExistence type="predicted"/>
<evidence type="ECO:0000313" key="1">
    <source>
        <dbReference type="EMBL" id="KAG6963682.1"/>
    </source>
</evidence>
<name>A0A8J5J568_9STRA</name>
<protein>
    <submittedName>
        <fullName evidence="1">Uncharacterized protein</fullName>
    </submittedName>
</protein>
<dbReference type="Proteomes" id="UP000709295">
    <property type="component" value="Unassembled WGS sequence"/>
</dbReference>
<comment type="caution">
    <text evidence="1">The sequence shown here is derived from an EMBL/GenBank/DDBJ whole genome shotgun (WGS) entry which is preliminary data.</text>
</comment>
<sequence>MDGAASGGHLDVVKWLHTRRSEGCTMHAMNGAASGGHVEVVKWLHSNRQTEVRAARQQRWTASGRLHAVRWLHENRSEGCTTAAMKNAIKNEQFEIVLLLHRMRSEGCSRQEVVVPRTSDMYDWVNQQYPGLECSHVVVHFNVGFTWLHRFRFHPIPSLLFTFLVQSNPSIPWKIFSFI</sequence>
<dbReference type="PANTHER" id="PTHR46586:SF3">
    <property type="entry name" value="ANKYRIN REPEAT-CONTAINING PROTEIN"/>
    <property type="match status" value="1"/>
</dbReference>
<organism evidence="1 2">
    <name type="scientific">Phytophthora aleatoria</name>
    <dbReference type="NCBI Taxonomy" id="2496075"/>
    <lineage>
        <taxon>Eukaryota</taxon>
        <taxon>Sar</taxon>
        <taxon>Stramenopiles</taxon>
        <taxon>Oomycota</taxon>
        <taxon>Peronosporomycetes</taxon>
        <taxon>Peronosporales</taxon>
        <taxon>Peronosporaceae</taxon>
        <taxon>Phytophthora</taxon>
    </lineage>
</organism>
<evidence type="ECO:0000313" key="2">
    <source>
        <dbReference type="Proteomes" id="UP000709295"/>
    </source>
</evidence>
<dbReference type="EMBL" id="JAENGY010000411">
    <property type="protein sequence ID" value="KAG6963682.1"/>
    <property type="molecule type" value="Genomic_DNA"/>
</dbReference>
<dbReference type="PANTHER" id="PTHR46586">
    <property type="entry name" value="ANKYRIN REPEAT-CONTAINING PROTEIN"/>
    <property type="match status" value="1"/>
</dbReference>